<dbReference type="NCBIfam" id="TIGR01292">
    <property type="entry name" value="TRX_reduct"/>
    <property type="match status" value="1"/>
</dbReference>
<dbReference type="PANTHER" id="PTHR48105">
    <property type="entry name" value="THIOREDOXIN REDUCTASE 1-RELATED-RELATED"/>
    <property type="match status" value="1"/>
</dbReference>
<dbReference type="Pfam" id="PF07992">
    <property type="entry name" value="Pyr_redox_2"/>
    <property type="match status" value="1"/>
</dbReference>
<dbReference type="GO" id="GO:0005737">
    <property type="term" value="C:cytoplasm"/>
    <property type="evidence" value="ECO:0007669"/>
    <property type="project" value="InterPro"/>
</dbReference>
<dbReference type="Proteomes" id="UP000326570">
    <property type="component" value="Unassembled WGS sequence"/>
</dbReference>
<dbReference type="InterPro" id="IPR050097">
    <property type="entry name" value="Ferredoxin-NADP_redctase_2"/>
</dbReference>
<reference evidence="5 6" key="1">
    <citation type="submission" date="2019-09" db="EMBL/GenBank/DDBJ databases">
        <title>Genome sequence of Adhaeribacter sp. M2.</title>
        <authorList>
            <person name="Srinivasan S."/>
        </authorList>
    </citation>
    <scope>NUCLEOTIDE SEQUENCE [LARGE SCALE GENOMIC DNA]</scope>
    <source>
        <strain evidence="5 6">M2</strain>
    </source>
</reference>
<dbReference type="InterPro" id="IPR005982">
    <property type="entry name" value="Thioredox_Rdtase"/>
</dbReference>
<feature type="domain" description="FAD/NAD(P)-binding" evidence="4">
    <location>
        <begin position="8"/>
        <end position="296"/>
    </location>
</feature>
<dbReference type="EMBL" id="VTWT01000013">
    <property type="protein sequence ID" value="KAA9325250.1"/>
    <property type="molecule type" value="Genomic_DNA"/>
</dbReference>
<comment type="cofactor">
    <cofactor evidence="3">
        <name>FAD</name>
        <dbReference type="ChEBI" id="CHEBI:57692"/>
    </cofactor>
</comment>
<dbReference type="InterPro" id="IPR023753">
    <property type="entry name" value="FAD/NAD-binding_dom"/>
</dbReference>
<evidence type="ECO:0000313" key="6">
    <source>
        <dbReference type="Proteomes" id="UP000326570"/>
    </source>
</evidence>
<evidence type="ECO:0000256" key="2">
    <source>
        <dbReference type="ARBA" id="ARBA00023002"/>
    </source>
</evidence>
<keyword evidence="2 3" id="KW-0560">Oxidoreductase</keyword>
<comment type="similarity">
    <text evidence="3">Belongs to the class-II pyridine nucleotide-disulfide oxidoreductase family.</text>
</comment>
<evidence type="ECO:0000256" key="3">
    <source>
        <dbReference type="RuleBase" id="RU003880"/>
    </source>
</evidence>
<sequence length="313" mass="34222">MTENEHVRCLIIGSGPAGYTAAIYASRANLKPVLYQGLQPGGQLTITNDVENYPGYPDGINGPQMMEDFKRQAERFGTDVRYGIATDVDFSRKPHKVTIDDHKVITADTVIISTGASAKWLGLESEARLNGNGVSACAVCDGFFYRGQEVAIVGAGDTAAEEATYLSNLCSKVYMIVRRHEMKASIIMQERVKKTPNIEILWNTVTDEILGNEVVEAVRVKNIVTNELREIPVSGFFVAIGHQPNSDIFKKYLKHDENGYLRTIPGTSQTNVDGVFACGDVQDFMYRQAVTAAGSGCMAALDAERYLAAQGIH</sequence>
<dbReference type="GO" id="GO:0019430">
    <property type="term" value="P:removal of superoxide radicals"/>
    <property type="evidence" value="ECO:0007669"/>
    <property type="project" value="UniProtKB-UniRule"/>
</dbReference>
<dbReference type="InterPro" id="IPR036188">
    <property type="entry name" value="FAD/NAD-bd_sf"/>
</dbReference>
<name>A0A5N1IP38_9BACT</name>
<dbReference type="PRINTS" id="PR00368">
    <property type="entry name" value="FADPNR"/>
</dbReference>
<dbReference type="RefSeq" id="WP_150905915.1">
    <property type="nucleotide sequence ID" value="NZ_VTWT01000013.1"/>
</dbReference>
<dbReference type="EC" id="1.8.1.9" evidence="3"/>
<dbReference type="SUPFAM" id="SSF51905">
    <property type="entry name" value="FAD/NAD(P)-binding domain"/>
    <property type="match status" value="1"/>
</dbReference>
<proteinExistence type="inferred from homology"/>
<comment type="subunit">
    <text evidence="3">Homodimer.</text>
</comment>
<accession>A0A5N1IP38</accession>
<keyword evidence="3" id="KW-0274">FAD</keyword>
<comment type="catalytic activity">
    <reaction evidence="3">
        <text>[thioredoxin]-dithiol + NADP(+) = [thioredoxin]-disulfide + NADPH + H(+)</text>
        <dbReference type="Rhea" id="RHEA:20345"/>
        <dbReference type="Rhea" id="RHEA-COMP:10698"/>
        <dbReference type="Rhea" id="RHEA-COMP:10700"/>
        <dbReference type="ChEBI" id="CHEBI:15378"/>
        <dbReference type="ChEBI" id="CHEBI:29950"/>
        <dbReference type="ChEBI" id="CHEBI:50058"/>
        <dbReference type="ChEBI" id="CHEBI:57783"/>
        <dbReference type="ChEBI" id="CHEBI:58349"/>
        <dbReference type="EC" id="1.8.1.9"/>
    </reaction>
</comment>
<keyword evidence="6" id="KW-1185">Reference proteome</keyword>
<dbReference type="GO" id="GO:0004791">
    <property type="term" value="F:thioredoxin-disulfide reductase (NADPH) activity"/>
    <property type="evidence" value="ECO:0007669"/>
    <property type="project" value="UniProtKB-UniRule"/>
</dbReference>
<evidence type="ECO:0000313" key="5">
    <source>
        <dbReference type="EMBL" id="KAA9325250.1"/>
    </source>
</evidence>
<keyword evidence="1 3" id="KW-0285">Flavoprotein</keyword>
<keyword evidence="3" id="KW-0676">Redox-active center</keyword>
<gene>
    <name evidence="5" type="primary">trxB</name>
    <name evidence="5" type="ORF">F0P94_18690</name>
</gene>
<dbReference type="Gene3D" id="3.50.50.60">
    <property type="entry name" value="FAD/NAD(P)-binding domain"/>
    <property type="match status" value="2"/>
</dbReference>
<evidence type="ECO:0000256" key="1">
    <source>
        <dbReference type="ARBA" id="ARBA00022630"/>
    </source>
</evidence>
<organism evidence="5 6">
    <name type="scientific">Adhaeribacter soli</name>
    <dbReference type="NCBI Taxonomy" id="2607655"/>
    <lineage>
        <taxon>Bacteria</taxon>
        <taxon>Pseudomonadati</taxon>
        <taxon>Bacteroidota</taxon>
        <taxon>Cytophagia</taxon>
        <taxon>Cytophagales</taxon>
        <taxon>Hymenobacteraceae</taxon>
        <taxon>Adhaeribacter</taxon>
    </lineage>
</organism>
<comment type="caution">
    <text evidence="5">The sequence shown here is derived from an EMBL/GenBank/DDBJ whole genome shotgun (WGS) entry which is preliminary data.</text>
</comment>
<dbReference type="PRINTS" id="PR00469">
    <property type="entry name" value="PNDRDTASEII"/>
</dbReference>
<dbReference type="AlphaFoldDB" id="A0A5N1IP38"/>
<protein>
    <recommendedName>
        <fullName evidence="3">Thioredoxin reductase</fullName>
        <ecNumber evidence="3">1.8.1.9</ecNumber>
    </recommendedName>
</protein>
<evidence type="ECO:0000259" key="4">
    <source>
        <dbReference type="Pfam" id="PF07992"/>
    </source>
</evidence>